<sequence length="479" mass="50078">MPARSSKILPRQQSSAQSVQYSSVTSMNTPATSNARSSAYAMATANPAYNETAAPSATPMRGPPASMPASGMYTMATSSPASNGTVSSVPAGKPSGPPSAPPSGPPQGQPSGSNAPAPRPQQGRPEPKKECFQKADGTSICKWSEYDRTNSTDVMNQGGVYDYHNAHSDSQGVAYAGKIPGADITGAIAGIPTGPPAAGAPAPTVSFGGTVQPATPTSGATVFQGSKSDSSAGSQDIHDTPNDFSNHQDASHHNGIDWQAKSQGQGSNTNADIGIVSDGKSESLVTNKDGVEDSTSTSESKTAGGIDVSNQNQRGNITADIDFKNESKSQKEEHLGNGVYEYHEDVSAKGSMSQGFNGAGAVADAGKAYGEMAQSLGLGAPRQKREVDAGMQVLLQPMEHSNNTASITGALSASHGGDQFSAFVMAWWPTWLMCFMIGYWGNKLWQRMRLRALIRAEFEREDLEMIVGIEVVDVYTDEK</sequence>
<proteinExistence type="predicted"/>
<feature type="compositionally biased region" description="Polar residues" evidence="1">
    <location>
        <begin position="27"/>
        <end position="37"/>
    </location>
</feature>
<feature type="region of interest" description="Disordered" evidence="1">
    <location>
        <begin position="51"/>
        <end position="134"/>
    </location>
</feature>
<feature type="compositionally biased region" description="Polar residues" evidence="1">
    <location>
        <begin position="75"/>
        <end position="85"/>
    </location>
</feature>
<feature type="region of interest" description="Disordered" evidence="1">
    <location>
        <begin position="1"/>
        <end position="38"/>
    </location>
</feature>
<feature type="compositionally biased region" description="Polar residues" evidence="1">
    <location>
        <begin position="260"/>
        <end position="271"/>
    </location>
</feature>
<organism evidence="3 4">
    <name type="scientific">Elasticomyces elasticus</name>
    <dbReference type="NCBI Taxonomy" id="574655"/>
    <lineage>
        <taxon>Eukaryota</taxon>
        <taxon>Fungi</taxon>
        <taxon>Dikarya</taxon>
        <taxon>Ascomycota</taxon>
        <taxon>Pezizomycotina</taxon>
        <taxon>Dothideomycetes</taxon>
        <taxon>Dothideomycetidae</taxon>
        <taxon>Mycosphaerellales</taxon>
        <taxon>Teratosphaeriaceae</taxon>
        <taxon>Elasticomyces</taxon>
    </lineage>
</organism>
<feature type="region of interest" description="Disordered" evidence="1">
    <location>
        <begin position="199"/>
        <end position="315"/>
    </location>
</feature>
<dbReference type="AlphaFoldDB" id="A0AAN7WII0"/>
<protein>
    <submittedName>
        <fullName evidence="3">Uncharacterized protein</fullName>
    </submittedName>
</protein>
<evidence type="ECO:0000313" key="3">
    <source>
        <dbReference type="EMBL" id="KAK5706221.1"/>
    </source>
</evidence>
<evidence type="ECO:0000256" key="1">
    <source>
        <dbReference type="SAM" id="MobiDB-lite"/>
    </source>
</evidence>
<keyword evidence="2" id="KW-0812">Transmembrane</keyword>
<feature type="compositionally biased region" description="Polar residues" evidence="1">
    <location>
        <begin position="207"/>
        <end position="234"/>
    </location>
</feature>
<gene>
    <name evidence="3" type="ORF">LTR97_001208</name>
</gene>
<name>A0AAN7WII0_9PEZI</name>
<evidence type="ECO:0000313" key="4">
    <source>
        <dbReference type="Proteomes" id="UP001310594"/>
    </source>
</evidence>
<feature type="compositionally biased region" description="Pro residues" evidence="1">
    <location>
        <begin position="95"/>
        <end position="108"/>
    </location>
</feature>
<comment type="caution">
    <text evidence="3">The sequence shown here is derived from an EMBL/GenBank/DDBJ whole genome shotgun (WGS) entry which is preliminary data.</text>
</comment>
<keyword evidence="2" id="KW-1133">Transmembrane helix</keyword>
<dbReference type="Proteomes" id="UP001310594">
    <property type="component" value="Unassembled WGS sequence"/>
</dbReference>
<feature type="compositionally biased region" description="Low complexity" evidence="1">
    <location>
        <begin position="12"/>
        <end position="26"/>
    </location>
</feature>
<reference evidence="3" key="1">
    <citation type="submission" date="2023-08" db="EMBL/GenBank/DDBJ databases">
        <title>Black Yeasts Isolated from many extreme environments.</title>
        <authorList>
            <person name="Coleine C."/>
            <person name="Stajich J.E."/>
            <person name="Selbmann L."/>
        </authorList>
    </citation>
    <scope>NUCLEOTIDE SEQUENCE</scope>
    <source>
        <strain evidence="3">CCFEE 5810</strain>
    </source>
</reference>
<accession>A0AAN7WII0</accession>
<keyword evidence="2" id="KW-0472">Membrane</keyword>
<evidence type="ECO:0000256" key="2">
    <source>
        <dbReference type="SAM" id="Phobius"/>
    </source>
</evidence>
<dbReference type="EMBL" id="JAVRQU010000002">
    <property type="protein sequence ID" value="KAK5706221.1"/>
    <property type="molecule type" value="Genomic_DNA"/>
</dbReference>
<feature type="transmembrane region" description="Helical" evidence="2">
    <location>
        <begin position="420"/>
        <end position="441"/>
    </location>
</feature>